<protein>
    <recommendedName>
        <fullName evidence="6">GDT1 family protein</fullName>
    </recommendedName>
</protein>
<gene>
    <name evidence="7" type="ORF">g.14021</name>
</gene>
<evidence type="ECO:0000256" key="1">
    <source>
        <dbReference type="ARBA" id="ARBA00004141"/>
    </source>
</evidence>
<name>A0A1B6IKG7_9HEMI</name>
<comment type="caution">
    <text evidence="6">Lacks conserved residue(s) required for the propagation of feature annotation.</text>
</comment>
<sequence length="268" mass="29088">MLLKLIDHNDTYMDVEMLDHPMDFHAGVAASVFVTLMSELGDKSFFMSAILAMHHSRTLTFIGSMLGQIIMTGVAVGLGAIASLIPDIYTKWASCICMTFFGIKMLKDGFGMPIEDEHCCQKGEYQILDEKINKQYEHSQRKGNEQDSLDGTLQSAEISTTGIGKNERSKPSSKEGSRRSSVEDVLVQAFAISFFGEWGDRSQIATILLASNENPCGVAVGSILGHIVCCLLAVIGGRMIGQKFPVKTMTQAGGVVFLLCAASAIIFD</sequence>
<evidence type="ECO:0000256" key="5">
    <source>
        <dbReference type="ARBA" id="ARBA00023136"/>
    </source>
</evidence>
<evidence type="ECO:0000256" key="3">
    <source>
        <dbReference type="ARBA" id="ARBA00022692"/>
    </source>
</evidence>
<accession>A0A1B6IKG7</accession>
<reference evidence="7" key="1">
    <citation type="submission" date="2015-11" db="EMBL/GenBank/DDBJ databases">
        <title>De novo transcriptome assembly of four potential Pierce s Disease insect vectors from Arizona vineyards.</title>
        <authorList>
            <person name="Tassone E.E."/>
        </authorList>
    </citation>
    <scope>NUCLEOTIDE SEQUENCE</scope>
</reference>
<keyword evidence="5 6" id="KW-0472">Membrane</keyword>
<dbReference type="EMBL" id="GECU01020284">
    <property type="protein sequence ID" value="JAS87422.1"/>
    <property type="molecule type" value="Transcribed_RNA"/>
</dbReference>
<dbReference type="Pfam" id="PF01169">
    <property type="entry name" value="GDT1"/>
    <property type="match status" value="2"/>
</dbReference>
<keyword evidence="4 6" id="KW-1133">Transmembrane helix</keyword>
<evidence type="ECO:0000256" key="4">
    <source>
        <dbReference type="ARBA" id="ARBA00022989"/>
    </source>
</evidence>
<feature type="transmembrane region" description="Helical" evidence="6">
    <location>
        <begin position="218"/>
        <end position="237"/>
    </location>
</feature>
<evidence type="ECO:0000256" key="6">
    <source>
        <dbReference type="RuleBase" id="RU365102"/>
    </source>
</evidence>
<dbReference type="GO" id="GO:0005794">
    <property type="term" value="C:Golgi apparatus"/>
    <property type="evidence" value="ECO:0007669"/>
    <property type="project" value="TreeGrafter"/>
</dbReference>
<feature type="transmembrane region" description="Helical" evidence="6">
    <location>
        <begin position="249"/>
        <end position="267"/>
    </location>
</feature>
<feature type="transmembrane region" description="Helical" evidence="6">
    <location>
        <begin position="59"/>
        <end position="82"/>
    </location>
</feature>
<comment type="subcellular location">
    <subcellularLocation>
        <location evidence="1 6">Membrane</location>
        <topology evidence="1 6">Multi-pass membrane protein</topology>
    </subcellularLocation>
</comment>
<dbReference type="GO" id="GO:0005384">
    <property type="term" value="F:manganese ion transmembrane transporter activity"/>
    <property type="evidence" value="ECO:0007669"/>
    <property type="project" value="TreeGrafter"/>
</dbReference>
<dbReference type="GO" id="GO:0015085">
    <property type="term" value="F:calcium ion transmembrane transporter activity"/>
    <property type="evidence" value="ECO:0007669"/>
    <property type="project" value="TreeGrafter"/>
</dbReference>
<dbReference type="PANTHER" id="PTHR12608:SF1">
    <property type="entry name" value="TRANSMEMBRANE PROTEIN 165"/>
    <property type="match status" value="1"/>
</dbReference>
<dbReference type="GO" id="GO:0032468">
    <property type="term" value="P:Golgi calcium ion homeostasis"/>
    <property type="evidence" value="ECO:0007669"/>
    <property type="project" value="TreeGrafter"/>
</dbReference>
<dbReference type="PANTHER" id="PTHR12608">
    <property type="entry name" value="TRANSMEMBRANE PROTEIN HTP-1 RELATED"/>
    <property type="match status" value="1"/>
</dbReference>
<proteinExistence type="inferred from homology"/>
<keyword evidence="3 6" id="KW-0812">Transmembrane</keyword>
<organism evidence="7">
    <name type="scientific">Homalodisca liturata</name>
    <dbReference type="NCBI Taxonomy" id="320908"/>
    <lineage>
        <taxon>Eukaryota</taxon>
        <taxon>Metazoa</taxon>
        <taxon>Ecdysozoa</taxon>
        <taxon>Arthropoda</taxon>
        <taxon>Hexapoda</taxon>
        <taxon>Insecta</taxon>
        <taxon>Pterygota</taxon>
        <taxon>Neoptera</taxon>
        <taxon>Paraneoptera</taxon>
        <taxon>Hemiptera</taxon>
        <taxon>Auchenorrhyncha</taxon>
        <taxon>Membracoidea</taxon>
        <taxon>Cicadellidae</taxon>
        <taxon>Cicadellinae</taxon>
        <taxon>Proconiini</taxon>
        <taxon>Homalodisca</taxon>
    </lineage>
</organism>
<comment type="similarity">
    <text evidence="2 6">Belongs to the GDT1 family.</text>
</comment>
<evidence type="ECO:0000256" key="2">
    <source>
        <dbReference type="ARBA" id="ARBA00009190"/>
    </source>
</evidence>
<dbReference type="InterPro" id="IPR001727">
    <property type="entry name" value="GDT1-like"/>
</dbReference>
<evidence type="ECO:0000313" key="7">
    <source>
        <dbReference type="EMBL" id="JAS87422.1"/>
    </source>
</evidence>
<dbReference type="GO" id="GO:0016020">
    <property type="term" value="C:membrane"/>
    <property type="evidence" value="ECO:0007669"/>
    <property type="project" value="UniProtKB-SubCell"/>
</dbReference>
<dbReference type="GO" id="GO:0032472">
    <property type="term" value="P:Golgi calcium ion transport"/>
    <property type="evidence" value="ECO:0007669"/>
    <property type="project" value="TreeGrafter"/>
</dbReference>
<dbReference type="AlphaFoldDB" id="A0A1B6IKG7"/>